<dbReference type="GO" id="GO:0016639">
    <property type="term" value="F:oxidoreductase activity, acting on the CH-NH2 group of donors, NAD or NADP as acceptor"/>
    <property type="evidence" value="ECO:0007669"/>
    <property type="project" value="InterPro"/>
</dbReference>
<dbReference type="RefSeq" id="WP_091182790.1">
    <property type="nucleotide sequence ID" value="NZ_FNRY01000001.1"/>
</dbReference>
<dbReference type="STRING" id="640635.SAMN04489806_1780"/>
<feature type="compositionally biased region" description="Polar residues" evidence="7">
    <location>
        <begin position="1"/>
        <end position="14"/>
    </location>
</feature>
<keyword evidence="10" id="KW-1185">Reference proteome</keyword>
<evidence type="ECO:0000313" key="10">
    <source>
        <dbReference type="Proteomes" id="UP000199183"/>
    </source>
</evidence>
<evidence type="ECO:0000256" key="6">
    <source>
        <dbReference type="RuleBase" id="RU004417"/>
    </source>
</evidence>
<dbReference type="GO" id="GO:0000166">
    <property type="term" value="F:nucleotide binding"/>
    <property type="evidence" value="ECO:0007669"/>
    <property type="project" value="UniProtKB-KW"/>
</dbReference>
<accession>A0A1H4M7A9</accession>
<name>A0A1H4M7A9_9MICO</name>
<dbReference type="InterPro" id="IPR036291">
    <property type="entry name" value="NAD(P)-bd_dom_sf"/>
</dbReference>
<dbReference type="Pfam" id="PF02812">
    <property type="entry name" value="ELFV_dehydrog_N"/>
    <property type="match status" value="1"/>
</dbReference>
<reference evidence="9 10" key="1">
    <citation type="submission" date="2016-10" db="EMBL/GenBank/DDBJ databases">
        <authorList>
            <person name="de Groot N.N."/>
        </authorList>
    </citation>
    <scope>NUCLEOTIDE SEQUENCE [LARGE SCALE GENOMIC DNA]</scope>
    <source>
        <strain evidence="9 10">DSM 21799</strain>
    </source>
</reference>
<keyword evidence="2 6" id="KW-0560">Oxidoreductase</keyword>
<dbReference type="PRINTS" id="PR00082">
    <property type="entry name" value="GLFDHDRGNASE"/>
</dbReference>
<evidence type="ECO:0000256" key="7">
    <source>
        <dbReference type="SAM" id="MobiDB-lite"/>
    </source>
</evidence>
<dbReference type="InterPro" id="IPR046346">
    <property type="entry name" value="Aminoacid_DH-like_N_sf"/>
</dbReference>
<evidence type="ECO:0000256" key="1">
    <source>
        <dbReference type="ARBA" id="ARBA00006382"/>
    </source>
</evidence>
<gene>
    <name evidence="9" type="ORF">SAMN04489806_1780</name>
</gene>
<dbReference type="PIRSF" id="PIRSF000188">
    <property type="entry name" value="Phe_leu_dh"/>
    <property type="match status" value="1"/>
</dbReference>
<dbReference type="Gene3D" id="3.40.50.10860">
    <property type="entry name" value="Leucine Dehydrogenase, chain A, domain 1"/>
    <property type="match status" value="1"/>
</dbReference>
<dbReference type="PANTHER" id="PTHR42722:SF1">
    <property type="entry name" value="VALINE DEHYDROGENASE"/>
    <property type="match status" value="1"/>
</dbReference>
<dbReference type="InterPro" id="IPR006097">
    <property type="entry name" value="Glu/Leu/Phe/Val/Trp_DH_dimer"/>
</dbReference>
<evidence type="ECO:0000256" key="3">
    <source>
        <dbReference type="ARBA" id="ARBA00023027"/>
    </source>
</evidence>
<evidence type="ECO:0000256" key="5">
    <source>
        <dbReference type="PIRSR" id="PIRSR000188-2"/>
    </source>
</evidence>
<feature type="region of interest" description="Disordered" evidence="7">
    <location>
        <begin position="1"/>
        <end position="21"/>
    </location>
</feature>
<keyword evidence="5" id="KW-0547">Nucleotide-binding</keyword>
<dbReference type="GO" id="GO:0006520">
    <property type="term" value="P:amino acid metabolic process"/>
    <property type="evidence" value="ECO:0007669"/>
    <property type="project" value="InterPro"/>
</dbReference>
<feature type="active site" description="Proton donor/acceptor" evidence="4">
    <location>
        <position position="94"/>
    </location>
</feature>
<dbReference type="Proteomes" id="UP000199183">
    <property type="component" value="Unassembled WGS sequence"/>
</dbReference>
<feature type="binding site" evidence="5">
    <location>
        <begin position="198"/>
        <end position="203"/>
    </location>
    <ligand>
        <name>NAD(+)</name>
        <dbReference type="ChEBI" id="CHEBI:57540"/>
    </ligand>
</feature>
<evidence type="ECO:0000313" key="9">
    <source>
        <dbReference type="EMBL" id="SEB78929.1"/>
    </source>
</evidence>
<evidence type="ECO:0000256" key="2">
    <source>
        <dbReference type="ARBA" id="ARBA00023002"/>
    </source>
</evidence>
<dbReference type="Pfam" id="PF00208">
    <property type="entry name" value="ELFV_dehydrog"/>
    <property type="match status" value="1"/>
</dbReference>
<keyword evidence="3 5" id="KW-0520">NAD</keyword>
<dbReference type="InterPro" id="IPR006096">
    <property type="entry name" value="Glu/Leu/Phe/Val/Trp_DH_C"/>
</dbReference>
<sequence>MLSPTSHTTVSAPHSTDAFGSDELEHERVLITRGTRSGLTVSVAVHSTRLGPALGGARIWHYRSWREALADALRLSEGMTLKNAAAGLPRGGGKSVVYVPEGTVLDAERKRAAMLDLGDAVETLGGSYYTAEDVGTSADDMATVAERTDFVCGLPADRGGVGEPSDATAAGVYSAVTATLDTVFGSPLVDSRRAVISGLGQVGGRLARRLAAEGARLIVTDVNPARREFAEEIGASWIEPGDEHQFETDLFIPCGVGGALSPEVIAALRCRAVVGAANNQLAQHDGAEQLAARGILWAPDFIVNAGGVIYIDMASQPGADRAAIEQRVAHIGDTVRAVFAQANAEGITTLEAAERLARARLDAMPVGV</sequence>
<dbReference type="SUPFAM" id="SSF53223">
    <property type="entry name" value="Aminoacid dehydrogenase-like, N-terminal domain"/>
    <property type="match status" value="1"/>
</dbReference>
<dbReference type="Gene3D" id="3.40.50.720">
    <property type="entry name" value="NAD(P)-binding Rossmann-like Domain"/>
    <property type="match status" value="1"/>
</dbReference>
<evidence type="ECO:0000256" key="4">
    <source>
        <dbReference type="PIRSR" id="PIRSR000188-1"/>
    </source>
</evidence>
<dbReference type="PANTHER" id="PTHR42722">
    <property type="entry name" value="LEUCINE DEHYDROGENASE"/>
    <property type="match status" value="1"/>
</dbReference>
<evidence type="ECO:0000259" key="8">
    <source>
        <dbReference type="SMART" id="SM00839"/>
    </source>
</evidence>
<dbReference type="CDD" id="cd01075">
    <property type="entry name" value="NAD_bind_Leu_Phe_Val_DH"/>
    <property type="match status" value="1"/>
</dbReference>
<dbReference type="AlphaFoldDB" id="A0A1H4M7A9"/>
<dbReference type="EMBL" id="FNRY01000001">
    <property type="protein sequence ID" value="SEB78929.1"/>
    <property type="molecule type" value="Genomic_DNA"/>
</dbReference>
<dbReference type="SMART" id="SM00839">
    <property type="entry name" value="ELFV_dehydrog"/>
    <property type="match status" value="1"/>
</dbReference>
<proteinExistence type="inferred from homology"/>
<organism evidence="9 10">
    <name type="scientific">Paramicrobacterium humi</name>
    <dbReference type="NCBI Taxonomy" id="640635"/>
    <lineage>
        <taxon>Bacteria</taxon>
        <taxon>Bacillati</taxon>
        <taxon>Actinomycetota</taxon>
        <taxon>Actinomycetes</taxon>
        <taxon>Micrococcales</taxon>
        <taxon>Microbacteriaceae</taxon>
        <taxon>Paramicrobacterium</taxon>
    </lineage>
</organism>
<dbReference type="InterPro" id="IPR016211">
    <property type="entry name" value="Glu/Phe/Leu/Val/Trp_DH_bac/arc"/>
</dbReference>
<dbReference type="SUPFAM" id="SSF51735">
    <property type="entry name" value="NAD(P)-binding Rossmann-fold domains"/>
    <property type="match status" value="1"/>
</dbReference>
<dbReference type="OrthoDB" id="9803297at2"/>
<comment type="similarity">
    <text evidence="1 6">Belongs to the Glu/Leu/Phe/Val dehydrogenases family.</text>
</comment>
<dbReference type="InterPro" id="IPR006095">
    <property type="entry name" value="Glu/Leu/Phe/Val/Trp_DH"/>
</dbReference>
<protein>
    <submittedName>
        <fullName evidence="9">Leucine dehydrogenase</fullName>
    </submittedName>
</protein>
<feature type="domain" description="Glutamate/phenylalanine/leucine/valine/L-tryptophan dehydrogenase C-terminal" evidence="8">
    <location>
        <begin position="162"/>
        <end position="364"/>
    </location>
</feature>